<reference evidence="1 2" key="2">
    <citation type="submission" date="2007-06" db="EMBL/GenBank/DDBJ databases">
        <title>Draft genome sequence of Pseudoflavonifractor capillosus ATCC 29799.</title>
        <authorList>
            <person name="Sudarsanam P."/>
            <person name="Ley R."/>
            <person name="Guruge J."/>
            <person name="Turnbaugh P.J."/>
            <person name="Mahowald M."/>
            <person name="Liep D."/>
            <person name="Gordon J."/>
        </authorList>
    </citation>
    <scope>NUCLEOTIDE SEQUENCE [LARGE SCALE GENOMIC DNA]</scope>
    <source>
        <strain evidence="1 2">ATCC 29799</strain>
    </source>
</reference>
<reference evidence="1 2" key="1">
    <citation type="submission" date="2007-04" db="EMBL/GenBank/DDBJ databases">
        <authorList>
            <person name="Fulton L."/>
            <person name="Clifton S."/>
            <person name="Fulton B."/>
            <person name="Xu J."/>
            <person name="Minx P."/>
            <person name="Pepin K.H."/>
            <person name="Johnson M."/>
            <person name="Thiruvilangam P."/>
            <person name="Bhonagiri V."/>
            <person name="Nash W.E."/>
            <person name="Mardis E.R."/>
            <person name="Wilson R.K."/>
        </authorList>
    </citation>
    <scope>NUCLEOTIDE SEQUENCE [LARGE SCALE GENOMIC DNA]</scope>
    <source>
        <strain evidence="1 2">ATCC 29799</strain>
    </source>
</reference>
<dbReference type="AlphaFoldDB" id="A6NZ92"/>
<name>A6NZ92_9FIRM</name>
<organism evidence="1 2">
    <name type="scientific">Pseudoflavonifractor capillosus ATCC 29799</name>
    <dbReference type="NCBI Taxonomy" id="411467"/>
    <lineage>
        <taxon>Bacteria</taxon>
        <taxon>Bacillati</taxon>
        <taxon>Bacillota</taxon>
        <taxon>Clostridia</taxon>
        <taxon>Eubacteriales</taxon>
        <taxon>Oscillospiraceae</taxon>
        <taxon>Pseudoflavonifractor</taxon>
    </lineage>
</organism>
<evidence type="ECO:0000313" key="1">
    <source>
        <dbReference type="EMBL" id="EDM98741.1"/>
    </source>
</evidence>
<evidence type="ECO:0000313" key="2">
    <source>
        <dbReference type="Proteomes" id="UP000003639"/>
    </source>
</evidence>
<comment type="caution">
    <text evidence="1">The sequence shown here is derived from an EMBL/GenBank/DDBJ whole genome shotgun (WGS) entry which is preliminary data.</text>
</comment>
<protein>
    <submittedName>
        <fullName evidence="1">Uncharacterized protein</fullName>
    </submittedName>
</protein>
<proteinExistence type="predicted"/>
<accession>A6NZ92</accession>
<gene>
    <name evidence="1" type="ORF">BACCAP_03543</name>
</gene>
<dbReference type="Proteomes" id="UP000003639">
    <property type="component" value="Unassembled WGS sequence"/>
</dbReference>
<sequence>MNAVLFNLSISFSGLSILPDCEQIYNKLCLNCKR</sequence>
<keyword evidence="2" id="KW-1185">Reference proteome</keyword>
<dbReference type="EMBL" id="AAXG02000032">
    <property type="protein sequence ID" value="EDM98741.1"/>
    <property type="molecule type" value="Genomic_DNA"/>
</dbReference>